<proteinExistence type="predicted"/>
<dbReference type="SMART" id="SM00530">
    <property type="entry name" value="HTH_XRE"/>
    <property type="match status" value="1"/>
</dbReference>
<comment type="caution">
    <text evidence="3">The sequence shown here is derived from an EMBL/GenBank/DDBJ whole genome shotgun (WGS) entry which is preliminary data.</text>
</comment>
<evidence type="ECO:0000313" key="3">
    <source>
        <dbReference type="EMBL" id="RXG86350.1"/>
    </source>
</evidence>
<name>A0ABY0D9B9_9BRAD</name>
<dbReference type="CDD" id="cd00093">
    <property type="entry name" value="HTH_XRE"/>
    <property type="match status" value="1"/>
</dbReference>
<evidence type="ECO:0000313" key="4">
    <source>
        <dbReference type="Proteomes" id="UP000289946"/>
    </source>
</evidence>
<dbReference type="InterPro" id="IPR010982">
    <property type="entry name" value="Lambda_DNA-bd_dom_sf"/>
</dbReference>
<feature type="domain" description="HTH cro/C1-type" evidence="2">
    <location>
        <begin position="16"/>
        <end position="73"/>
    </location>
</feature>
<dbReference type="SUPFAM" id="SSF47413">
    <property type="entry name" value="lambda repressor-like DNA-binding domains"/>
    <property type="match status" value="1"/>
</dbReference>
<dbReference type="Pfam" id="PF13560">
    <property type="entry name" value="HTH_31"/>
    <property type="match status" value="1"/>
</dbReference>
<dbReference type="EMBL" id="RDRA01000036">
    <property type="protein sequence ID" value="RXG86350.1"/>
    <property type="molecule type" value="Genomic_DNA"/>
</dbReference>
<sequence length="100" mass="11117">MTGMILKTVSDLGLAVREARHRQKLTQKQLAQTLGTTQEWISQFETGRLENPSLGTVLKAFATLEIDLHPDSVPGSLRNDDLDTGDLALDEPSFLKGRRR</sequence>
<reference evidence="3 4" key="1">
    <citation type="submission" date="2018-10" db="EMBL/GenBank/DDBJ databases">
        <title>Bradyrhizobium sp. nov., isolated from effective nodules of peanut in China.</title>
        <authorList>
            <person name="Li Y."/>
        </authorList>
    </citation>
    <scope>NUCLEOTIDE SEQUENCE [LARGE SCALE GENOMIC DNA]</scope>
    <source>
        <strain evidence="3 4">CCBAU 51781</strain>
    </source>
</reference>
<accession>A0ABY0D9B9</accession>
<feature type="region of interest" description="Disordered" evidence="1">
    <location>
        <begin position="71"/>
        <end position="100"/>
    </location>
</feature>
<evidence type="ECO:0000259" key="2">
    <source>
        <dbReference type="PROSITE" id="PS50943"/>
    </source>
</evidence>
<dbReference type="InterPro" id="IPR001387">
    <property type="entry name" value="Cro/C1-type_HTH"/>
</dbReference>
<dbReference type="Gene3D" id="1.10.260.40">
    <property type="entry name" value="lambda repressor-like DNA-binding domains"/>
    <property type="match status" value="1"/>
</dbReference>
<gene>
    <name evidence="3" type="ORF">EAS62_37450</name>
</gene>
<protein>
    <submittedName>
        <fullName evidence="3">XRE family transcriptional regulator</fullName>
    </submittedName>
</protein>
<organism evidence="3 4">
    <name type="scientific">Bradyrhizobium zhanjiangense</name>
    <dbReference type="NCBI Taxonomy" id="1325107"/>
    <lineage>
        <taxon>Bacteria</taxon>
        <taxon>Pseudomonadati</taxon>
        <taxon>Pseudomonadota</taxon>
        <taxon>Alphaproteobacteria</taxon>
        <taxon>Hyphomicrobiales</taxon>
        <taxon>Nitrobacteraceae</taxon>
        <taxon>Bradyrhizobium</taxon>
    </lineage>
</organism>
<dbReference type="PROSITE" id="PS50943">
    <property type="entry name" value="HTH_CROC1"/>
    <property type="match status" value="1"/>
</dbReference>
<keyword evidence="4" id="KW-1185">Reference proteome</keyword>
<evidence type="ECO:0000256" key="1">
    <source>
        <dbReference type="SAM" id="MobiDB-lite"/>
    </source>
</evidence>
<dbReference type="Proteomes" id="UP000289946">
    <property type="component" value="Unassembled WGS sequence"/>
</dbReference>